<evidence type="ECO:0000313" key="7">
    <source>
        <dbReference type="EMBL" id="KEJ92508.1"/>
    </source>
</evidence>
<name>A0A073IQA9_9BACT</name>
<sequence length="252" mass="26789">MDGLFECTDSDGLIYRINPSVKLIIAFAAGMSAFAVKSVAGALFIAVLTILAAALSGLGRKALSMALLLAKISTLLFLIQLLCAGGGNVIFRAGPLRITDEGVFFSLLMVAKLIAASLPLMLALSATKRGDLANSLVQNCRLPYKYAFALTATLKFIPALAGEMAQIMEAQRARGVDFDVRNPLKKAALVAPLCLPLMLSCVRRTENSAIAAQLRGFELRRRDSGYKKYPIGIKDASAAALSAVALVFAFML</sequence>
<evidence type="ECO:0008006" key="9">
    <source>
        <dbReference type="Google" id="ProtNLM"/>
    </source>
</evidence>
<keyword evidence="8" id="KW-1185">Reference proteome</keyword>
<evidence type="ECO:0000256" key="4">
    <source>
        <dbReference type="ARBA" id="ARBA00022989"/>
    </source>
</evidence>
<protein>
    <recommendedName>
        <fullName evidence="9">Energy-coupling factor transporter transmembrane protein EcfT</fullName>
    </recommendedName>
</protein>
<proteinExistence type="predicted"/>
<keyword evidence="5 6" id="KW-0472">Membrane</keyword>
<comment type="caution">
    <text evidence="7">The sequence shown here is derived from an EMBL/GenBank/DDBJ whole genome shotgun (WGS) entry which is preliminary data.</text>
</comment>
<dbReference type="InterPro" id="IPR051611">
    <property type="entry name" value="ECF_transporter_component"/>
</dbReference>
<dbReference type="eggNOG" id="COG0619">
    <property type="taxonomic scope" value="Bacteria"/>
</dbReference>
<feature type="transmembrane region" description="Helical" evidence="6">
    <location>
        <begin position="23"/>
        <end position="56"/>
    </location>
</feature>
<reference evidence="7 8" key="1">
    <citation type="submission" date="2014-04" db="EMBL/GenBank/DDBJ databases">
        <title>Draft Genome Sequence of Synergistes jonesii.</title>
        <authorList>
            <person name="Coil D.A."/>
            <person name="Eisen J.A."/>
            <person name="Holland-Moritz H.E."/>
        </authorList>
    </citation>
    <scope>NUCLEOTIDE SEQUENCE [LARGE SCALE GENOMIC DNA]</scope>
    <source>
        <strain evidence="7 8">78-1</strain>
    </source>
</reference>
<evidence type="ECO:0000256" key="3">
    <source>
        <dbReference type="ARBA" id="ARBA00022692"/>
    </source>
</evidence>
<gene>
    <name evidence="7" type="ORF">EH55_03350</name>
</gene>
<dbReference type="Proteomes" id="UP000027665">
    <property type="component" value="Unassembled WGS sequence"/>
</dbReference>
<evidence type="ECO:0000256" key="1">
    <source>
        <dbReference type="ARBA" id="ARBA00004141"/>
    </source>
</evidence>
<feature type="transmembrane region" description="Helical" evidence="6">
    <location>
        <begin position="103"/>
        <end position="124"/>
    </location>
</feature>
<dbReference type="AlphaFoldDB" id="A0A073IQA9"/>
<dbReference type="STRING" id="2754.EH55_03350"/>
<organism evidence="7 8">
    <name type="scientific">Synergistes jonesii</name>
    <dbReference type="NCBI Taxonomy" id="2754"/>
    <lineage>
        <taxon>Bacteria</taxon>
        <taxon>Thermotogati</taxon>
        <taxon>Synergistota</taxon>
        <taxon>Synergistia</taxon>
        <taxon>Synergistales</taxon>
        <taxon>Synergistaceae</taxon>
        <taxon>Synergistes</taxon>
    </lineage>
</organism>
<keyword evidence="3 6" id="KW-0812">Transmembrane</keyword>
<dbReference type="PANTHER" id="PTHR34857:SF2">
    <property type="entry name" value="SLL0384 PROTEIN"/>
    <property type="match status" value="1"/>
</dbReference>
<keyword evidence="2" id="KW-1003">Cell membrane</keyword>
<feature type="transmembrane region" description="Helical" evidence="6">
    <location>
        <begin position="68"/>
        <end position="91"/>
    </location>
</feature>
<comment type="subcellular location">
    <subcellularLocation>
        <location evidence="1">Membrane</location>
        <topology evidence="1">Multi-pass membrane protein</topology>
    </subcellularLocation>
</comment>
<feature type="transmembrane region" description="Helical" evidence="6">
    <location>
        <begin position="231"/>
        <end position="251"/>
    </location>
</feature>
<evidence type="ECO:0000256" key="6">
    <source>
        <dbReference type="SAM" id="Phobius"/>
    </source>
</evidence>
<accession>A0A073IQA9</accession>
<dbReference type="GO" id="GO:0005886">
    <property type="term" value="C:plasma membrane"/>
    <property type="evidence" value="ECO:0007669"/>
    <property type="project" value="UniProtKB-ARBA"/>
</dbReference>
<dbReference type="PANTHER" id="PTHR34857">
    <property type="entry name" value="SLL0384 PROTEIN"/>
    <property type="match status" value="1"/>
</dbReference>
<dbReference type="GeneID" id="90983382"/>
<keyword evidence="4 6" id="KW-1133">Transmembrane helix</keyword>
<dbReference type="CDD" id="cd16914">
    <property type="entry name" value="EcfT"/>
    <property type="match status" value="1"/>
</dbReference>
<dbReference type="RefSeq" id="WP_037975611.1">
    <property type="nucleotide sequence ID" value="NZ_JMKI01000026.1"/>
</dbReference>
<dbReference type="InterPro" id="IPR003339">
    <property type="entry name" value="ABC/ECF_trnsptr_transmembrane"/>
</dbReference>
<dbReference type="OrthoDB" id="6400at2"/>
<evidence type="ECO:0000313" key="8">
    <source>
        <dbReference type="Proteomes" id="UP000027665"/>
    </source>
</evidence>
<evidence type="ECO:0000256" key="2">
    <source>
        <dbReference type="ARBA" id="ARBA00022475"/>
    </source>
</evidence>
<evidence type="ECO:0000256" key="5">
    <source>
        <dbReference type="ARBA" id="ARBA00023136"/>
    </source>
</evidence>
<dbReference type="EMBL" id="JMKI01000026">
    <property type="protein sequence ID" value="KEJ92508.1"/>
    <property type="molecule type" value="Genomic_DNA"/>
</dbReference>
<dbReference type="Pfam" id="PF02361">
    <property type="entry name" value="CbiQ"/>
    <property type="match status" value="1"/>
</dbReference>